<comment type="caution">
    <text evidence="3">The sequence shown here is derived from an EMBL/GenBank/DDBJ whole genome shotgun (WGS) entry which is preliminary data.</text>
</comment>
<sequence>MKLRDELNNREGYQEIIEFYTSSINEYEQEIELLLEYEKKGIQKYSNPNLEIIKSTKEELRNAYYKILKSMYSKGDTIEGILAIYLKLISYFTETWKKSNGYVQMLEMLSIGIMLKIGDKDFKLLIEAVKKDDPQDLLIDTLISYRDENWKQLSGKLMWNKPYKALQEVIFLAKEDKNLSLERLHKYLKKEWFRGAVEIQTHKSKFNIHSGYWSFESGALVKILELDDATLKDQQYYPYDMVHYKE</sequence>
<dbReference type="SUPFAM" id="SSF140731">
    <property type="entry name" value="PA2201 C-terminal domain-like"/>
    <property type="match status" value="1"/>
</dbReference>
<dbReference type="InterPro" id="IPR015025">
    <property type="entry name" value="PoNi_C"/>
</dbReference>
<name>A0ABN1MKU5_9FLAO</name>
<organism evidence="3 4">
    <name type="scientific">Wandonia haliotis</name>
    <dbReference type="NCBI Taxonomy" id="574963"/>
    <lineage>
        <taxon>Bacteria</taxon>
        <taxon>Pseudomonadati</taxon>
        <taxon>Bacteroidota</taxon>
        <taxon>Flavobacteriia</taxon>
        <taxon>Flavobacteriales</taxon>
        <taxon>Crocinitomicaceae</taxon>
        <taxon>Wandonia</taxon>
    </lineage>
</organism>
<evidence type="ECO:0000313" key="4">
    <source>
        <dbReference type="Proteomes" id="UP001501126"/>
    </source>
</evidence>
<dbReference type="Proteomes" id="UP001501126">
    <property type="component" value="Unassembled WGS sequence"/>
</dbReference>
<evidence type="ECO:0000313" key="3">
    <source>
        <dbReference type="EMBL" id="GAA0873855.1"/>
    </source>
</evidence>
<feature type="domain" description="PoNi N-terminal" evidence="1">
    <location>
        <begin position="4"/>
        <end position="126"/>
    </location>
</feature>
<evidence type="ECO:0000259" key="2">
    <source>
        <dbReference type="Pfam" id="PF08929"/>
    </source>
</evidence>
<accession>A0ABN1MKU5</accession>
<dbReference type="Pfam" id="PF08928">
    <property type="entry name" value="PoNi_N"/>
    <property type="match status" value="1"/>
</dbReference>
<protein>
    <submittedName>
        <fullName evidence="3">DUF1911 domain-containing protein</fullName>
    </submittedName>
</protein>
<dbReference type="Gene3D" id="1.10.3920.10">
    <property type="entry name" value="PA2201 C-terminal domain-like"/>
    <property type="match status" value="1"/>
</dbReference>
<feature type="domain" description="PoNi C-terminal" evidence="2">
    <location>
        <begin position="135"/>
        <end position="241"/>
    </location>
</feature>
<dbReference type="InterPro" id="IPR015024">
    <property type="entry name" value="PoNi_N"/>
</dbReference>
<evidence type="ECO:0000259" key="1">
    <source>
        <dbReference type="Pfam" id="PF08928"/>
    </source>
</evidence>
<reference evidence="3 4" key="1">
    <citation type="journal article" date="2019" name="Int. J. Syst. Evol. Microbiol.">
        <title>The Global Catalogue of Microorganisms (GCM) 10K type strain sequencing project: providing services to taxonomists for standard genome sequencing and annotation.</title>
        <authorList>
            <consortium name="The Broad Institute Genomics Platform"/>
            <consortium name="The Broad Institute Genome Sequencing Center for Infectious Disease"/>
            <person name="Wu L."/>
            <person name="Ma J."/>
        </authorList>
    </citation>
    <scope>NUCLEOTIDE SEQUENCE [LARGE SCALE GENOMIC DNA]</scope>
    <source>
        <strain evidence="3 4">JCM 16083</strain>
    </source>
</reference>
<keyword evidence="4" id="KW-1185">Reference proteome</keyword>
<proteinExistence type="predicted"/>
<dbReference type="RefSeq" id="WP_343784307.1">
    <property type="nucleotide sequence ID" value="NZ_BAAAFH010000003.1"/>
</dbReference>
<gene>
    <name evidence="3" type="ORF">GCM10009118_02630</name>
</gene>
<dbReference type="InterPro" id="IPR028983">
    <property type="entry name" value="PA2201-like_C"/>
</dbReference>
<dbReference type="EMBL" id="BAAAFH010000003">
    <property type="protein sequence ID" value="GAA0873855.1"/>
    <property type="molecule type" value="Genomic_DNA"/>
</dbReference>
<dbReference type="Pfam" id="PF08929">
    <property type="entry name" value="PoNi_C"/>
    <property type="match status" value="1"/>
</dbReference>